<protein>
    <recommendedName>
        <fullName evidence="3">HNH endonuclease</fullName>
    </recommendedName>
</protein>
<accession>A0ABT0RAE4</accession>
<name>A0ABT0RAE4_9BACT</name>
<dbReference type="EMBL" id="JAMGSI010000002">
    <property type="protein sequence ID" value="MCL6657933.1"/>
    <property type="molecule type" value="Genomic_DNA"/>
</dbReference>
<gene>
    <name evidence="1" type="ORF">M8N44_11495</name>
</gene>
<sequence>MLCALCREYERQEISHIIPAFVYKKLRQLSPSGFSRTTLNPNRRVQDGEKYPLLCPNCEDLFSVWEKKFAENVFHPYYASQKNTFSFNYDEWFLKFLVSISYRSLVNKLENEGVDDHSKLCVKNMREAKGIWKDFLLNKRKNIGLYRQYFLILPIQTETESLFLKYNNGLFNFYLLTATDANTIFAKDDSEAYLITKLGECFVIATLIDSNPSQWKSLVTKSTGGIFKWNTMVQTSPLVINYIEYAIKDIIEAQKNLSPVQTEKIRLSVERYIKDHSI</sequence>
<comment type="caution">
    <text evidence="1">The sequence shown here is derived from an EMBL/GenBank/DDBJ whole genome shotgun (WGS) entry which is preliminary data.</text>
</comment>
<dbReference type="GeneID" id="84024495"/>
<proteinExistence type="predicted"/>
<evidence type="ECO:0000313" key="2">
    <source>
        <dbReference type="Proteomes" id="UP001202031"/>
    </source>
</evidence>
<dbReference type="Proteomes" id="UP001202031">
    <property type="component" value="Unassembled WGS sequence"/>
</dbReference>
<evidence type="ECO:0008006" key="3">
    <source>
        <dbReference type="Google" id="ProtNLM"/>
    </source>
</evidence>
<reference evidence="1 2" key="1">
    <citation type="submission" date="2022-03" db="EMBL/GenBank/DDBJ databases">
        <title>Taxonomic description of new species and reclassification of some bacterial strains.</title>
        <authorList>
            <person name="Ndongo S."/>
        </authorList>
    </citation>
    <scope>NUCLEOTIDE SEQUENCE [LARGE SCALE GENOMIC DNA]</scope>
    <source>
        <strain evidence="1 2">Marseille-P6666</strain>
    </source>
</reference>
<evidence type="ECO:0000313" key="1">
    <source>
        <dbReference type="EMBL" id="MCL6657933.1"/>
    </source>
</evidence>
<dbReference type="RefSeq" id="WP_146021191.1">
    <property type="nucleotide sequence ID" value="NZ_CP072027.1"/>
</dbReference>
<organism evidence="1 2">
    <name type="scientific">Akkermansia massiliensis</name>
    <dbReference type="NCBI Taxonomy" id="2927224"/>
    <lineage>
        <taxon>Bacteria</taxon>
        <taxon>Pseudomonadati</taxon>
        <taxon>Verrucomicrobiota</taxon>
        <taxon>Verrucomicrobiia</taxon>
        <taxon>Verrucomicrobiales</taxon>
        <taxon>Akkermansiaceae</taxon>
        <taxon>Akkermansia</taxon>
    </lineage>
</organism>
<keyword evidence="2" id="KW-1185">Reference proteome</keyword>